<protein>
    <recommendedName>
        <fullName evidence="7">Caspase recruitment domain-containing protein</fullName>
    </recommendedName>
</protein>
<keyword evidence="2" id="KW-0597">Phosphoprotein</keyword>
<evidence type="ECO:0000256" key="5">
    <source>
        <dbReference type="ARBA" id="ARBA00022859"/>
    </source>
</evidence>
<organism evidence="8 9">
    <name type="scientific">Littorina saxatilis</name>
    <dbReference type="NCBI Taxonomy" id="31220"/>
    <lineage>
        <taxon>Eukaryota</taxon>
        <taxon>Metazoa</taxon>
        <taxon>Spiralia</taxon>
        <taxon>Lophotrochozoa</taxon>
        <taxon>Mollusca</taxon>
        <taxon>Gastropoda</taxon>
        <taxon>Caenogastropoda</taxon>
        <taxon>Littorinimorpha</taxon>
        <taxon>Littorinoidea</taxon>
        <taxon>Littorinidae</taxon>
        <taxon>Littorina</taxon>
    </lineage>
</organism>
<evidence type="ECO:0000313" key="8">
    <source>
        <dbReference type="EMBL" id="KAK7109015.1"/>
    </source>
</evidence>
<comment type="caution">
    <text evidence="8">The sequence shown here is derived from an EMBL/GenBank/DDBJ whole genome shotgun (WGS) entry which is preliminary data.</text>
</comment>
<evidence type="ECO:0000259" key="7">
    <source>
        <dbReference type="Pfam" id="PF16739"/>
    </source>
</evidence>
<keyword evidence="9" id="KW-1185">Reference proteome</keyword>
<evidence type="ECO:0000256" key="4">
    <source>
        <dbReference type="ARBA" id="ARBA00022843"/>
    </source>
</evidence>
<evidence type="ECO:0000256" key="6">
    <source>
        <dbReference type="SAM" id="MobiDB-lite"/>
    </source>
</evidence>
<dbReference type="GO" id="GO:0045087">
    <property type="term" value="P:innate immune response"/>
    <property type="evidence" value="ECO:0007669"/>
    <property type="project" value="UniProtKB-KW"/>
</dbReference>
<dbReference type="Pfam" id="PF13913">
    <property type="entry name" value="zf-C2HC_2"/>
    <property type="match status" value="3"/>
</dbReference>
<evidence type="ECO:0000256" key="2">
    <source>
        <dbReference type="ARBA" id="ARBA00022553"/>
    </source>
</evidence>
<keyword evidence="4" id="KW-0832">Ubl conjugation</keyword>
<reference evidence="8 9" key="1">
    <citation type="submission" date="2024-02" db="EMBL/GenBank/DDBJ databases">
        <title>Chromosome-scale genome assembly of the rough periwinkle Littorina saxatilis.</title>
        <authorList>
            <person name="De Jode A."/>
            <person name="Faria R."/>
            <person name="Formenti G."/>
            <person name="Sims Y."/>
            <person name="Smith T.P."/>
            <person name="Tracey A."/>
            <person name="Wood J.M.D."/>
            <person name="Zagrodzka Z.B."/>
            <person name="Johannesson K."/>
            <person name="Butlin R.K."/>
            <person name="Leder E.H."/>
        </authorList>
    </citation>
    <scope>NUCLEOTIDE SEQUENCE [LARGE SCALE GENOMIC DNA]</scope>
    <source>
        <strain evidence="8">Snail1</strain>
        <tissue evidence="8">Muscle</tissue>
    </source>
</reference>
<name>A0AAN9BSS7_9CAEN</name>
<proteinExistence type="predicted"/>
<evidence type="ECO:0000256" key="3">
    <source>
        <dbReference type="ARBA" id="ARBA00022588"/>
    </source>
</evidence>
<feature type="domain" description="Caspase recruitment" evidence="7">
    <location>
        <begin position="121"/>
        <end position="212"/>
    </location>
</feature>
<dbReference type="Proteomes" id="UP001374579">
    <property type="component" value="Unassembled WGS sequence"/>
</dbReference>
<feature type="region of interest" description="Disordered" evidence="6">
    <location>
        <begin position="373"/>
        <end position="401"/>
    </location>
</feature>
<dbReference type="Gene3D" id="1.10.533.10">
    <property type="entry name" value="Death Domain, Fas"/>
    <property type="match status" value="1"/>
</dbReference>
<dbReference type="EMBL" id="JBAMIC010000003">
    <property type="protein sequence ID" value="KAK7109015.1"/>
    <property type="molecule type" value="Genomic_DNA"/>
</dbReference>
<keyword evidence="3" id="KW-0399">Innate immunity</keyword>
<evidence type="ECO:0000313" key="9">
    <source>
        <dbReference type="Proteomes" id="UP001374579"/>
    </source>
</evidence>
<dbReference type="AlphaFoldDB" id="A0AAN9BSS7"/>
<keyword evidence="1" id="KW-1017">Isopeptide bond</keyword>
<dbReference type="Pfam" id="PF16739">
    <property type="entry name" value="CARD_2"/>
    <property type="match status" value="1"/>
</dbReference>
<dbReference type="GO" id="GO:0005737">
    <property type="term" value="C:cytoplasm"/>
    <property type="evidence" value="ECO:0007669"/>
    <property type="project" value="UniProtKB-ARBA"/>
</dbReference>
<keyword evidence="5" id="KW-0391">Immunity</keyword>
<dbReference type="InterPro" id="IPR011029">
    <property type="entry name" value="DEATH-like_dom_sf"/>
</dbReference>
<sequence>MAEGNSASTCRYPHRITQKWHERVDKFWDSLTKDARPMTILRKMKSAAKFHDRDIEKIMNLEMENNSVEASEKLLRYLLSEEELDAGSIAARWRAFEEALREVNPLLYDIVNGKYDPDIQERQRNLVDSFMDEICSRVDPSHLLPDLVSKELLGDMEKENLEKNLDNKGPTMAATYLVGQLHRSGNKDWLKDFFEVLRRNNHEGLAKDMSEEYERMLKTPSAKCLPAACVRPAQELEGQGGSNANGGARPKENLQPVKLQEEPCPTCGKLYKILSRHVCKEAKTREAQLGLSANGGARPKENLHHTTVGAKSEEQQCPTCGKKFKQLSRHICKEVKPAATTTQEVECPGCGKMFKQISKHVCKATVKPAAMASSGRHYGPTASDGACRKPQEPAVSARPGEQQCPTCGKMFKQLSRHVCKAQGAVVNPTNAHNGPSVCAKPEQPCPKCRKMFKQLSRHKCKA</sequence>
<evidence type="ECO:0000256" key="1">
    <source>
        <dbReference type="ARBA" id="ARBA00022499"/>
    </source>
</evidence>
<gene>
    <name evidence="8" type="ORF">V1264_013133</name>
</gene>
<accession>A0AAN9BSS7</accession>
<dbReference type="InterPro" id="IPR031964">
    <property type="entry name" value="CARD_dom"/>
</dbReference>